<evidence type="ECO:0000313" key="4">
    <source>
        <dbReference type="Proteomes" id="UP001597227"/>
    </source>
</evidence>
<comment type="caution">
    <text evidence="3">The sequence shown here is derived from an EMBL/GenBank/DDBJ whole genome shotgun (WGS) entry which is preliminary data.</text>
</comment>
<dbReference type="PANTHER" id="PTHR33376:SF3">
    <property type="entry name" value="C4-DICARBOXYLATE-BINDING PROTEIN"/>
    <property type="match status" value="1"/>
</dbReference>
<dbReference type="RefSeq" id="WP_388041952.1">
    <property type="nucleotide sequence ID" value="NZ_JBHUEK010000034.1"/>
</dbReference>
<keyword evidence="4" id="KW-1185">Reference proteome</keyword>
<protein>
    <submittedName>
        <fullName evidence="3">C4-dicarboxylate TRAP transporter substrate-binding protein</fullName>
    </submittedName>
</protein>
<sequence length="340" mass="37110">MNIKARVFAILLMISMLLVTACNDNQANGDANGSGDNNDVYKLKIATALTESDPIYQGLVALKESVEEKTNGEVVFEIFGGGSLGEDSDIIEQAKVGANVAVLTDAGRLAEMVHEIGILSAPYLVDSYEEANTVVQSELFKGWEQKLADEHNLQVLSFNWYQGDRHLLTNKKIEKPEDLKGIQMRTAGSPISLETVSAMGASPVGLAWAEVYPGLQQGVIDAAEAHHSATFGANLQEVIGYITKTSHFQLLTGLVTSAGWMESLPEEYQDIIYEESIKAAEVASNNIVKMSADFEQKLIDAGVEVNEVDIEPFKKATEGVYDKFDGYQDLRKEINKILGK</sequence>
<name>A0ABW4MUE1_9BACI</name>
<dbReference type="InterPro" id="IPR018389">
    <property type="entry name" value="DctP_fam"/>
</dbReference>
<dbReference type="Gene3D" id="3.40.190.170">
    <property type="entry name" value="Bacterial extracellular solute-binding protein, family 7"/>
    <property type="match status" value="1"/>
</dbReference>
<evidence type="ECO:0000313" key="3">
    <source>
        <dbReference type="EMBL" id="MFD1781562.1"/>
    </source>
</evidence>
<dbReference type="NCBIfam" id="NF037995">
    <property type="entry name" value="TRAP_S1"/>
    <property type="match status" value="1"/>
</dbReference>
<feature type="chain" id="PRO_5045497733" evidence="2">
    <location>
        <begin position="22"/>
        <end position="340"/>
    </location>
</feature>
<dbReference type="PROSITE" id="PS51257">
    <property type="entry name" value="PROKAR_LIPOPROTEIN"/>
    <property type="match status" value="1"/>
</dbReference>
<reference evidence="4" key="1">
    <citation type="journal article" date="2019" name="Int. J. Syst. Evol. Microbiol.">
        <title>The Global Catalogue of Microorganisms (GCM) 10K type strain sequencing project: providing services to taxonomists for standard genome sequencing and annotation.</title>
        <authorList>
            <consortium name="The Broad Institute Genomics Platform"/>
            <consortium name="The Broad Institute Genome Sequencing Center for Infectious Disease"/>
            <person name="Wu L."/>
            <person name="Ma J."/>
        </authorList>
    </citation>
    <scope>NUCLEOTIDE SEQUENCE [LARGE SCALE GENOMIC DNA]</scope>
    <source>
        <strain evidence="4">CCUG 15531</strain>
    </source>
</reference>
<dbReference type="PANTHER" id="PTHR33376">
    <property type="match status" value="1"/>
</dbReference>
<gene>
    <name evidence="3" type="ORF">ACFSFW_23215</name>
</gene>
<evidence type="ECO:0000256" key="2">
    <source>
        <dbReference type="SAM" id="SignalP"/>
    </source>
</evidence>
<accession>A0ABW4MUE1</accession>
<dbReference type="CDD" id="cd13669">
    <property type="entry name" value="PBP2_TRAP_TM0322_like"/>
    <property type="match status" value="1"/>
</dbReference>
<organism evidence="3 4">
    <name type="scientific">Fredinandcohnia salidurans</name>
    <dbReference type="NCBI Taxonomy" id="2595041"/>
    <lineage>
        <taxon>Bacteria</taxon>
        <taxon>Bacillati</taxon>
        <taxon>Bacillota</taxon>
        <taxon>Bacilli</taxon>
        <taxon>Bacillales</taxon>
        <taxon>Bacillaceae</taxon>
        <taxon>Fredinandcohnia</taxon>
    </lineage>
</organism>
<evidence type="ECO:0000256" key="1">
    <source>
        <dbReference type="ARBA" id="ARBA00022729"/>
    </source>
</evidence>
<dbReference type="InterPro" id="IPR038404">
    <property type="entry name" value="TRAP_DctP_sf"/>
</dbReference>
<keyword evidence="1 2" id="KW-0732">Signal</keyword>
<dbReference type="EMBL" id="JBHUEK010000034">
    <property type="protein sequence ID" value="MFD1781562.1"/>
    <property type="molecule type" value="Genomic_DNA"/>
</dbReference>
<proteinExistence type="predicted"/>
<dbReference type="Proteomes" id="UP001597227">
    <property type="component" value="Unassembled WGS sequence"/>
</dbReference>
<dbReference type="Pfam" id="PF03480">
    <property type="entry name" value="DctP"/>
    <property type="match status" value="1"/>
</dbReference>
<feature type="signal peptide" evidence="2">
    <location>
        <begin position="1"/>
        <end position="21"/>
    </location>
</feature>